<organism evidence="2 3">
    <name type="scientific">Alteromonas arenosi</name>
    <dbReference type="NCBI Taxonomy" id="3055817"/>
    <lineage>
        <taxon>Bacteria</taxon>
        <taxon>Pseudomonadati</taxon>
        <taxon>Pseudomonadota</taxon>
        <taxon>Gammaproteobacteria</taxon>
        <taxon>Alteromonadales</taxon>
        <taxon>Alteromonadaceae</taxon>
        <taxon>Alteromonas/Salinimonas group</taxon>
        <taxon>Alteromonas</taxon>
    </lineage>
</organism>
<keyword evidence="1" id="KW-0812">Transmembrane</keyword>
<evidence type="ECO:0000313" key="2">
    <source>
        <dbReference type="EMBL" id="MDM7861641.1"/>
    </source>
</evidence>
<dbReference type="InterPro" id="IPR046052">
    <property type="entry name" value="DUF6010"/>
</dbReference>
<dbReference type="Proteomes" id="UP001234343">
    <property type="component" value="Unassembled WGS sequence"/>
</dbReference>
<dbReference type="EMBL" id="JAUCBP010000012">
    <property type="protein sequence ID" value="MDM7861641.1"/>
    <property type="molecule type" value="Genomic_DNA"/>
</dbReference>
<feature type="transmembrane region" description="Helical" evidence="1">
    <location>
        <begin position="103"/>
        <end position="122"/>
    </location>
</feature>
<keyword evidence="1" id="KW-1133">Transmembrane helix</keyword>
<feature type="transmembrane region" description="Helical" evidence="1">
    <location>
        <begin position="28"/>
        <end position="49"/>
    </location>
</feature>
<evidence type="ECO:0000256" key="1">
    <source>
        <dbReference type="SAM" id="Phobius"/>
    </source>
</evidence>
<sequence length="135" mass="14927">MLAAFIGIVLSLVLIISAKVTQFDKDKSFYPLILICIASFYIVSAVMVGHSVVREIGIACIFVIVAFYGAFKSLFVVGFAIALHGVYDVLHFLKFTETVAPTWWAPFCATVDFIVGAWVMYLSKKQALWVTPHAT</sequence>
<evidence type="ECO:0000313" key="3">
    <source>
        <dbReference type="Proteomes" id="UP001234343"/>
    </source>
</evidence>
<feature type="transmembrane region" description="Helical" evidence="1">
    <location>
        <begin position="56"/>
        <end position="83"/>
    </location>
</feature>
<name>A0ABT7SZL8_9ALTE</name>
<keyword evidence="1" id="KW-0472">Membrane</keyword>
<dbReference type="RefSeq" id="WP_289366285.1">
    <property type="nucleotide sequence ID" value="NZ_JAUCBP010000012.1"/>
</dbReference>
<accession>A0ABT7SZL8</accession>
<proteinExistence type="predicted"/>
<reference evidence="2 3" key="1">
    <citation type="submission" date="2023-06" db="EMBL/GenBank/DDBJ databases">
        <title>Alteromonas sp. ASW11-36 isolated from intertidal sand.</title>
        <authorList>
            <person name="Li Y."/>
        </authorList>
    </citation>
    <scope>NUCLEOTIDE SEQUENCE [LARGE SCALE GENOMIC DNA]</scope>
    <source>
        <strain evidence="2 3">ASW11-36</strain>
    </source>
</reference>
<protein>
    <submittedName>
        <fullName evidence="2">Uncharacterized protein</fullName>
    </submittedName>
</protein>
<dbReference type="Pfam" id="PF19473">
    <property type="entry name" value="DUF6010"/>
    <property type="match status" value="1"/>
</dbReference>
<gene>
    <name evidence="2" type="ORF">QTP81_13655</name>
</gene>
<comment type="caution">
    <text evidence="2">The sequence shown here is derived from an EMBL/GenBank/DDBJ whole genome shotgun (WGS) entry which is preliminary data.</text>
</comment>
<keyword evidence="3" id="KW-1185">Reference proteome</keyword>